<keyword evidence="1" id="KW-0812">Transmembrane</keyword>
<evidence type="ECO:0000313" key="2">
    <source>
        <dbReference type="EMBL" id="KKS14200.1"/>
    </source>
</evidence>
<dbReference type="AlphaFoldDB" id="A0A0G0WN45"/>
<dbReference type="Proteomes" id="UP000034753">
    <property type="component" value="Unassembled WGS sequence"/>
</dbReference>
<gene>
    <name evidence="2" type="ORF">UU67_C0005G0005</name>
</gene>
<comment type="caution">
    <text evidence="2">The sequence shown here is derived from an EMBL/GenBank/DDBJ whole genome shotgun (WGS) entry which is preliminary data.</text>
</comment>
<organism evidence="2 3">
    <name type="scientific">Candidatus Daviesbacteria bacterium GW2011_GWB1_41_5</name>
    <dbReference type="NCBI Taxonomy" id="1618429"/>
    <lineage>
        <taxon>Bacteria</taxon>
        <taxon>Candidatus Daviesiibacteriota</taxon>
    </lineage>
</organism>
<accession>A0A0G0WN45</accession>
<reference evidence="2 3" key="1">
    <citation type="journal article" date="2015" name="Nature">
        <title>rRNA introns, odd ribosomes, and small enigmatic genomes across a large radiation of phyla.</title>
        <authorList>
            <person name="Brown C.T."/>
            <person name="Hug L.A."/>
            <person name="Thomas B.C."/>
            <person name="Sharon I."/>
            <person name="Castelle C.J."/>
            <person name="Singh A."/>
            <person name="Wilkins M.J."/>
            <person name="Williams K.H."/>
            <person name="Banfield J.F."/>
        </authorList>
    </citation>
    <scope>NUCLEOTIDE SEQUENCE [LARGE SCALE GENOMIC DNA]</scope>
</reference>
<feature type="transmembrane region" description="Helical" evidence="1">
    <location>
        <begin position="28"/>
        <end position="48"/>
    </location>
</feature>
<keyword evidence="1" id="KW-0472">Membrane</keyword>
<evidence type="ECO:0000256" key="1">
    <source>
        <dbReference type="SAM" id="Phobius"/>
    </source>
</evidence>
<sequence>MHFGYTWCKQKGPALSTSTTLSINSSKGFAPIIILIFIAVVVGGYFLYTNSQKSAPVSIPAPQQTIQPTVISSAEISKVGWGFEVKLPRDWKFCLDKEENSFITGNIVSANQNCQPVSNESYMQVIVRKNTQEVSLYSPPGPDKAYEATGKQTVTLGTNKFIKQAFKQIKSFNWNDQGEISPVGSVLLNYDIVDVNRNRVINFYKNPNSKIEEKTIEEILSTFKFTN</sequence>
<protein>
    <submittedName>
        <fullName evidence="2">Uncharacterized protein</fullName>
    </submittedName>
</protein>
<keyword evidence="1" id="KW-1133">Transmembrane helix</keyword>
<dbReference type="EMBL" id="LCBN01000005">
    <property type="protein sequence ID" value="KKS14200.1"/>
    <property type="molecule type" value="Genomic_DNA"/>
</dbReference>
<name>A0A0G0WN45_9BACT</name>
<proteinExistence type="predicted"/>
<evidence type="ECO:0000313" key="3">
    <source>
        <dbReference type="Proteomes" id="UP000034753"/>
    </source>
</evidence>